<gene>
    <name evidence="5" type="ORF">PMF13cell1_02410</name>
</gene>
<organism evidence="5 6">
    <name type="scientific">Blautia producta</name>
    <dbReference type="NCBI Taxonomy" id="33035"/>
    <lineage>
        <taxon>Bacteria</taxon>
        <taxon>Bacillati</taxon>
        <taxon>Bacillota</taxon>
        <taxon>Clostridia</taxon>
        <taxon>Lachnospirales</taxon>
        <taxon>Lachnospiraceae</taxon>
        <taxon>Blautia</taxon>
    </lineage>
</organism>
<dbReference type="GO" id="GO:0003700">
    <property type="term" value="F:DNA-binding transcription factor activity"/>
    <property type="evidence" value="ECO:0007669"/>
    <property type="project" value="InterPro"/>
</dbReference>
<dbReference type="SUPFAM" id="SSF46785">
    <property type="entry name" value="Winged helix' DNA-binding domain"/>
    <property type="match status" value="2"/>
</dbReference>
<keyword evidence="2" id="KW-0238">DNA-binding</keyword>
<dbReference type="Pfam" id="PF00392">
    <property type="entry name" value="GntR"/>
    <property type="match status" value="2"/>
</dbReference>
<keyword evidence="1" id="KW-0805">Transcription regulation</keyword>
<dbReference type="InterPro" id="IPR036390">
    <property type="entry name" value="WH_DNA-bd_sf"/>
</dbReference>
<evidence type="ECO:0000259" key="4">
    <source>
        <dbReference type="PROSITE" id="PS50949"/>
    </source>
</evidence>
<evidence type="ECO:0000313" key="6">
    <source>
        <dbReference type="Proteomes" id="UP000289794"/>
    </source>
</evidence>
<evidence type="ECO:0000256" key="1">
    <source>
        <dbReference type="ARBA" id="ARBA00023015"/>
    </source>
</evidence>
<protein>
    <recommendedName>
        <fullName evidence="4">HTH gntR-type domain-containing protein</fullName>
    </recommendedName>
</protein>
<proteinExistence type="predicted"/>
<dbReference type="AlphaFoldDB" id="A0A4P6M0D5"/>
<dbReference type="GO" id="GO:0003677">
    <property type="term" value="F:DNA binding"/>
    <property type="evidence" value="ECO:0007669"/>
    <property type="project" value="UniProtKB-KW"/>
</dbReference>
<name>A0A4P6M0D5_9FIRM</name>
<dbReference type="PANTHER" id="PTHR44846:SF1">
    <property type="entry name" value="MANNOSYL-D-GLYCERATE TRANSPORT_METABOLISM SYSTEM REPRESSOR MNGR-RELATED"/>
    <property type="match status" value="1"/>
</dbReference>
<dbReference type="Gene3D" id="1.10.10.10">
    <property type="entry name" value="Winged helix-like DNA-binding domain superfamily/Winged helix DNA-binding domain"/>
    <property type="match status" value="2"/>
</dbReference>
<feature type="domain" description="HTH gntR-type" evidence="4">
    <location>
        <begin position="5"/>
        <end position="73"/>
    </location>
</feature>
<dbReference type="EMBL" id="CP035945">
    <property type="protein sequence ID" value="QBE96863.1"/>
    <property type="molecule type" value="Genomic_DNA"/>
</dbReference>
<evidence type="ECO:0000313" key="5">
    <source>
        <dbReference type="EMBL" id="QBE96863.1"/>
    </source>
</evidence>
<evidence type="ECO:0000256" key="3">
    <source>
        <dbReference type="ARBA" id="ARBA00023163"/>
    </source>
</evidence>
<sequence length="478" mass="54949">MGSEMELQQVIYHIFVTQIEFGTYRLGDRLPTIEEAGQLLFVSPDTVRSAYLRLKKEGYITLSKHIGAAVAVQFNEQEINSHILSYFALRKNAMLDLSLSMKPLFAHIQCVCLKNAGPKLLDQIESITSQQECLASYSMIQYMLHIYGSLENDLLMRLVWQVFMFFQAPFLSVPQNIKHFEWKDSPLLHTLQLCREQNWPALRTSVEAFQDRLASVLYDFYENNIDSGEPVTQTAFHWNSYKKASQLCYTLGMEILTDINRGRYTPGSFLPSLEKMAKEKQVSVSTIRRTLSLLNSIGVTKSVNGHGTKILHKNEISENCDLTQPAVRRRLSDYAQSLQILFLSCREVSKITVASLDQEARLQFIKRLTLLRRLQRYELAVYGILELITHFAPLQTIRVVYGELFRQLLWGYPLRSIKEENEESKKSCLASLDHFLECLSRSDWEGFSAKLEELLQSELAFTAEQLTAMGIRSSHPFI</sequence>
<dbReference type="PROSITE" id="PS50949">
    <property type="entry name" value="HTH_GNTR"/>
    <property type="match status" value="2"/>
</dbReference>
<dbReference type="InterPro" id="IPR036388">
    <property type="entry name" value="WH-like_DNA-bd_sf"/>
</dbReference>
<dbReference type="InterPro" id="IPR000524">
    <property type="entry name" value="Tscrpt_reg_HTH_GntR"/>
</dbReference>
<dbReference type="RefSeq" id="WP_130180863.1">
    <property type="nucleotide sequence ID" value="NZ_CP035945.1"/>
</dbReference>
<dbReference type="PANTHER" id="PTHR44846">
    <property type="entry name" value="MANNOSYL-D-GLYCERATE TRANSPORT/METABOLISM SYSTEM REPRESSOR MNGR-RELATED"/>
    <property type="match status" value="1"/>
</dbReference>
<evidence type="ECO:0000256" key="2">
    <source>
        <dbReference type="ARBA" id="ARBA00023125"/>
    </source>
</evidence>
<keyword evidence="3" id="KW-0804">Transcription</keyword>
<dbReference type="GO" id="GO:0045892">
    <property type="term" value="P:negative regulation of DNA-templated transcription"/>
    <property type="evidence" value="ECO:0007669"/>
    <property type="project" value="TreeGrafter"/>
</dbReference>
<dbReference type="SMART" id="SM00345">
    <property type="entry name" value="HTH_GNTR"/>
    <property type="match status" value="2"/>
</dbReference>
<accession>A0A4P6M0D5</accession>
<dbReference type="Proteomes" id="UP000289794">
    <property type="component" value="Chromosome"/>
</dbReference>
<feature type="domain" description="HTH gntR-type" evidence="4">
    <location>
        <begin position="245"/>
        <end position="313"/>
    </location>
</feature>
<dbReference type="InterPro" id="IPR050679">
    <property type="entry name" value="Bact_HTH_transcr_reg"/>
</dbReference>
<dbReference type="KEGG" id="bpro:PMF13cell1_02410"/>
<reference evidence="5 6" key="1">
    <citation type="submission" date="2019-01" db="EMBL/GenBank/DDBJ databases">
        <title>PMF-metabolizing Aryl O-demethylase.</title>
        <authorList>
            <person name="Kim M."/>
        </authorList>
    </citation>
    <scope>NUCLEOTIDE SEQUENCE [LARGE SCALE GENOMIC DNA]</scope>
    <source>
        <strain evidence="5 6">PMF1</strain>
    </source>
</reference>